<dbReference type="AlphaFoldDB" id="A0AAD8XT22"/>
<organism evidence="3 4">
    <name type="scientific">Skeletonema marinoi</name>
    <dbReference type="NCBI Taxonomy" id="267567"/>
    <lineage>
        <taxon>Eukaryota</taxon>
        <taxon>Sar</taxon>
        <taxon>Stramenopiles</taxon>
        <taxon>Ochrophyta</taxon>
        <taxon>Bacillariophyta</taxon>
        <taxon>Coscinodiscophyceae</taxon>
        <taxon>Thalassiosirophycidae</taxon>
        <taxon>Thalassiosirales</taxon>
        <taxon>Skeletonemataceae</taxon>
        <taxon>Skeletonema</taxon>
        <taxon>Skeletonema marinoi-dohrnii complex</taxon>
    </lineage>
</organism>
<gene>
    <name evidence="3" type="ORF">QTG54_016328</name>
</gene>
<dbReference type="Proteomes" id="UP001224775">
    <property type="component" value="Unassembled WGS sequence"/>
</dbReference>
<dbReference type="PANTHER" id="PTHR46197">
    <property type="entry name" value="PROTEIN ABHD14B-LIKE"/>
    <property type="match status" value="1"/>
</dbReference>
<evidence type="ECO:0000313" key="3">
    <source>
        <dbReference type="EMBL" id="KAK1732997.1"/>
    </source>
</evidence>
<comment type="subcellular location">
    <subcellularLocation>
        <location evidence="1">Cytoplasm</location>
    </subcellularLocation>
</comment>
<accession>A0AAD8XT22</accession>
<proteinExistence type="predicted"/>
<evidence type="ECO:0000313" key="4">
    <source>
        <dbReference type="Proteomes" id="UP001224775"/>
    </source>
</evidence>
<reference evidence="3" key="1">
    <citation type="submission" date="2023-06" db="EMBL/GenBank/DDBJ databases">
        <title>Survivors Of The Sea: Transcriptome response of Skeletonema marinoi to long-term dormancy.</title>
        <authorList>
            <person name="Pinder M.I.M."/>
            <person name="Kourtchenko O."/>
            <person name="Robertson E.K."/>
            <person name="Larsson T."/>
            <person name="Maumus F."/>
            <person name="Osuna-Cruz C.M."/>
            <person name="Vancaester E."/>
            <person name="Stenow R."/>
            <person name="Vandepoele K."/>
            <person name="Ploug H."/>
            <person name="Bruchert V."/>
            <person name="Godhe A."/>
            <person name="Topel M."/>
        </authorList>
    </citation>
    <scope>NUCLEOTIDE SEQUENCE</scope>
    <source>
        <strain evidence="3">R05AC</strain>
    </source>
</reference>
<sequence>MMVSIRRSSSGTHSTIRVTLYAAALAAFALTAISLLSNDTSSSTAMSIEEEEVSPQKVMMNTVRKKTAPSAASKSSIITDATTTTAITEDYERDEEGGDLMTITKGSITYKTTTTNQQQQLDYYHCGPHPTPLQPHQHPSSTSPSELILLHGAAFTKENWKTSGILDKLCDINNNEDGGDLSISAWDLPVSATGVELRDAFEGMVDNGVLCGGAVTFVTPSASGKALTTLSESVVAEEKRKEEDEQQHSELKVMVKGWISVASGAVLKTSDEALLTYVHDGVPLLAIHGDQDVMGKKVTERLVELTKAKGVELEGRHPVYLDSPDEFVMEVIKFMEENGL</sequence>
<name>A0AAD8XT22_9STRA</name>
<comment type="caution">
    <text evidence="3">The sequence shown here is derived from an EMBL/GenBank/DDBJ whole genome shotgun (WGS) entry which is preliminary data.</text>
</comment>
<evidence type="ECO:0000256" key="2">
    <source>
        <dbReference type="ARBA" id="ARBA00022490"/>
    </source>
</evidence>
<dbReference type="SUPFAM" id="SSF53474">
    <property type="entry name" value="alpha/beta-Hydrolases"/>
    <property type="match status" value="1"/>
</dbReference>
<keyword evidence="2" id="KW-0963">Cytoplasm</keyword>
<evidence type="ECO:0008006" key="5">
    <source>
        <dbReference type="Google" id="ProtNLM"/>
    </source>
</evidence>
<dbReference type="EMBL" id="JATAAI010000055">
    <property type="protein sequence ID" value="KAK1732997.1"/>
    <property type="molecule type" value="Genomic_DNA"/>
</dbReference>
<dbReference type="Gene3D" id="3.40.50.1820">
    <property type="entry name" value="alpha/beta hydrolase"/>
    <property type="match status" value="1"/>
</dbReference>
<protein>
    <recommendedName>
        <fullName evidence="5">AB hydrolase-1 domain-containing protein</fullName>
    </recommendedName>
</protein>
<dbReference type="GO" id="GO:0005737">
    <property type="term" value="C:cytoplasm"/>
    <property type="evidence" value="ECO:0007669"/>
    <property type="project" value="UniProtKB-SubCell"/>
</dbReference>
<dbReference type="InterPro" id="IPR029058">
    <property type="entry name" value="AB_hydrolase_fold"/>
</dbReference>
<dbReference type="PANTHER" id="PTHR46197:SF3">
    <property type="entry name" value="AB HYDROLASE-1 DOMAIN-CONTAINING PROTEIN"/>
    <property type="match status" value="1"/>
</dbReference>
<evidence type="ECO:0000256" key="1">
    <source>
        <dbReference type="ARBA" id="ARBA00004496"/>
    </source>
</evidence>
<keyword evidence="4" id="KW-1185">Reference proteome</keyword>